<feature type="compositionally biased region" description="Gly residues" evidence="5">
    <location>
        <begin position="1"/>
        <end position="12"/>
    </location>
</feature>
<dbReference type="SMART" id="SM00409">
    <property type="entry name" value="IG"/>
    <property type="match status" value="4"/>
</dbReference>
<dbReference type="SUPFAM" id="SSF46966">
    <property type="entry name" value="Spectrin repeat"/>
    <property type="match status" value="4"/>
</dbReference>
<evidence type="ECO:0000256" key="2">
    <source>
        <dbReference type="ARBA" id="ARBA00022490"/>
    </source>
</evidence>
<dbReference type="EMBL" id="CAXKWB010002146">
    <property type="protein sequence ID" value="CAL4066271.1"/>
    <property type="molecule type" value="Genomic_DNA"/>
</dbReference>
<dbReference type="InterPro" id="IPR013098">
    <property type="entry name" value="Ig_I-set"/>
</dbReference>
<dbReference type="InterPro" id="IPR003598">
    <property type="entry name" value="Ig_sub2"/>
</dbReference>
<dbReference type="GO" id="GO:0045989">
    <property type="term" value="P:positive regulation of striated muscle contraction"/>
    <property type="evidence" value="ECO:0007669"/>
    <property type="project" value="UniProtKB-ARBA"/>
</dbReference>
<dbReference type="GO" id="GO:0004674">
    <property type="term" value="F:protein serine/threonine kinase activity"/>
    <property type="evidence" value="ECO:0007669"/>
    <property type="project" value="UniProtKB-KW"/>
</dbReference>
<feature type="compositionally biased region" description="Polar residues" evidence="5">
    <location>
        <begin position="47"/>
        <end position="59"/>
    </location>
</feature>
<dbReference type="InterPro" id="IPR003599">
    <property type="entry name" value="Ig_sub"/>
</dbReference>
<dbReference type="Pfam" id="PF00435">
    <property type="entry name" value="Spectrin"/>
    <property type="match status" value="1"/>
</dbReference>
<keyword evidence="8" id="KW-1185">Reference proteome</keyword>
<dbReference type="GO" id="GO:0060298">
    <property type="term" value="P:positive regulation of sarcomere organization"/>
    <property type="evidence" value="ECO:0007669"/>
    <property type="project" value="UniProtKB-ARBA"/>
</dbReference>
<keyword evidence="2" id="KW-0963">Cytoplasm</keyword>
<feature type="compositionally biased region" description="Gly residues" evidence="5">
    <location>
        <begin position="19"/>
        <end position="38"/>
    </location>
</feature>
<dbReference type="InterPro" id="IPR058157">
    <property type="entry name" value="Spectrin_met"/>
</dbReference>
<dbReference type="SUPFAM" id="SSF48726">
    <property type="entry name" value="Immunoglobulin"/>
    <property type="match status" value="4"/>
</dbReference>
<dbReference type="PROSITE" id="PS50835">
    <property type="entry name" value="IG_LIKE"/>
    <property type="match status" value="4"/>
</dbReference>
<evidence type="ECO:0000256" key="1">
    <source>
        <dbReference type="ARBA" id="ARBA00004496"/>
    </source>
</evidence>
<dbReference type="FunFam" id="2.60.40.10:FF:000425">
    <property type="entry name" value="Myosin light chain kinase"/>
    <property type="match status" value="1"/>
</dbReference>
<feature type="domain" description="Ig-like" evidence="6">
    <location>
        <begin position="1245"/>
        <end position="1333"/>
    </location>
</feature>
<sequence>MTEGGVGGGGGSTTMSDSDGGGGATAGGGTTSGGGGMTSGMSSGGSKTSLTEGSGSKAPTTTISTIAVQSGNTRIVIALLQSAEWLELRVVELAPGMCVLGSNLEETQALQQAHEEVLSKLQSKQSPVEDLLNQADQLISTQRPRAEVYAAMAESLGLAWKNLNGQLDQRKQVLDMSLAFHTRARQYSDAMDAAERLYTDNELPGEAEAVRQLLAQLHDHKRGILEASMYTLQEAQQLLNRLKSLATEGATLDSRPQHIRTNIDFACSQVEHYLESLHDRRRFLDGLFTARKHHLDECLTLCILYQELTTAVTNLKKLRDEVSQHQSLGESQNNTEILLHEHLKRECAAKEQQDKCIHLLKTAEGMCNSGHYAGVEARGRAYSVLEAATALHETCDTRTALLQQSMLFFKLANTALTKFDQAEVQVATLTAEGSQRLSIVVGVVEEAVQPALTEGYAILEVTGGRNQPHNKGISEMIELLERRRANLSSLCVSSTEQVLQRTELSNSFLEQYNSIESWLSRIGDAFLQGHQDPGGSLSLAKDFLHLHLTLNNDVMEKKHEIDALVKFLEQITPEINSEDIDGFHDKLKGIMDHWTSLKNLLDVRIQLSEKYVKFHEDAEAVTNELEALELLLRDSKGEDRTAQIEAKWESVQKMYLELTNTGKSFCQEAKNAKDPYLDVNRAMLCVETILEHLGKRRMVVTDLHSHYYQKITITKEMITMWKTYRENVTKMQTEMSGLETDFCPLLRGNNKNPEGLAENLENRLSIYVQAVKKSQEDIQNMMTRAEVMSYKGDEGGQRDEVISALLQLYQNLQNKATEYQILSHMLIQFLKNISEIHRSCDKLERQFGAIALDVGGVEGQMLEHEASRQAVLELLNYARKEADAIIKKIRDECPAESGSQDIAIIEDLLVRRGKSFEDAWTIRQKILEKQLKRSQYHVDLQVISDQLRDLSEQLARMRGHYGDSLGAALNMQNAFGQFQITVDMLEKRIHTFTSTAIRMLGSDDDSGEIRGDLEELENKWSTFHMQVGQSKKSIEISIEFFKLVEEKMEGSKLLVAVAGESANVKSPEQAENLKSRIDVFLKSGKDKQETRIKKISSLATQLYGDIAPRQVEIVTQQNVHMLESFTVIHQNIISITENLKITEVQRKEQEKHNQDLANRLSAAQVETEVAKLATAAAEEAQRAAEEVARNLARPIVPVQPQMVEVNIQTEALPIEDFRKVAQERKELPPPKKVKLIDDEPQHMAPVFVNPLVGATVTEGIKFTFECKVVGFPMPNIEWLKDGMNMSTNPDYKTSMEEGLCKLTIEETFTEDSAKFTCRAGNAAGNAETSANLIVKEAEPVEVLSPPVFMKRLVDSTALEGASYQLEATVQGNPLPVVSWAKNGTCVDESPDYVITYNNGDCVLRFEEVFLEDQAEYVCKATNDLGDDTTKATLKVTAVEVSERPKFSMPLSNVMVRAGQKFKLECHVTGTPTPTLTWFHNSKPIKETLDVKITYDGRVATLVTFEAFPKNAGSYTAVAKNTAGEAQTSCSVSVKGRIPTETSDSELASDIDVDPVKPSVHQALKDMSVKEGKSARLDCVIIGQPEPEVIWYHDDKPVKESSDFKLLFHGDRCSLVIQEAFLEDAGIYRVVAMNSAGEASTACFLNIE</sequence>
<dbReference type="PANTHER" id="PTHR47633:SF4">
    <property type="entry name" value="MYOPALLADIN ISOFORM X1"/>
    <property type="match status" value="1"/>
</dbReference>
<dbReference type="Proteomes" id="UP001497623">
    <property type="component" value="Unassembled WGS sequence"/>
</dbReference>
<dbReference type="Pfam" id="PF25101">
    <property type="entry name" value="Spectrin_7"/>
    <property type="match status" value="1"/>
</dbReference>
<dbReference type="InterPro" id="IPR013783">
    <property type="entry name" value="Ig-like_fold"/>
</dbReference>
<feature type="region of interest" description="Disordered" evidence="5">
    <location>
        <begin position="1"/>
        <end position="59"/>
    </location>
</feature>
<dbReference type="InterPro" id="IPR002017">
    <property type="entry name" value="Spectrin_repeat"/>
</dbReference>
<dbReference type="SMART" id="SM00150">
    <property type="entry name" value="SPEC"/>
    <property type="match status" value="5"/>
</dbReference>
<feature type="domain" description="Ig-like" evidence="6">
    <location>
        <begin position="1557"/>
        <end position="1645"/>
    </location>
</feature>
<dbReference type="Gene3D" id="1.20.58.60">
    <property type="match status" value="4"/>
</dbReference>
<feature type="domain" description="Ig-like" evidence="6">
    <location>
        <begin position="1444"/>
        <end position="1532"/>
    </location>
</feature>
<keyword evidence="4" id="KW-0175">Coiled coil</keyword>
<dbReference type="InterPro" id="IPR036179">
    <property type="entry name" value="Ig-like_dom_sf"/>
</dbReference>
<evidence type="ECO:0000259" key="6">
    <source>
        <dbReference type="PROSITE" id="PS50835"/>
    </source>
</evidence>
<dbReference type="InterPro" id="IPR007110">
    <property type="entry name" value="Ig-like_dom"/>
</dbReference>
<dbReference type="FunFam" id="2.60.40.10:FF:000714">
    <property type="entry name" value="Titin novex-3"/>
    <property type="match status" value="1"/>
</dbReference>
<accession>A0AAV2Q0K8</accession>
<dbReference type="Gene3D" id="2.60.40.10">
    <property type="entry name" value="Immunoglobulins"/>
    <property type="match status" value="4"/>
</dbReference>
<evidence type="ECO:0000256" key="3">
    <source>
        <dbReference type="ARBA" id="ARBA00023319"/>
    </source>
</evidence>
<dbReference type="FunFam" id="2.60.40.10:FF:000632">
    <property type="entry name" value="Uncharacterized protein, isoform B"/>
    <property type="match status" value="1"/>
</dbReference>
<gene>
    <name evidence="7" type="ORF">MNOR_LOCUS5518</name>
</gene>
<keyword evidence="3" id="KW-0393">Immunoglobulin domain</keyword>
<comment type="caution">
    <text evidence="7">The sequence shown here is derived from an EMBL/GenBank/DDBJ whole genome shotgun (WGS) entry which is preliminary data.</text>
</comment>
<reference evidence="7 8" key="1">
    <citation type="submission" date="2024-05" db="EMBL/GenBank/DDBJ databases">
        <authorList>
            <person name="Wallberg A."/>
        </authorList>
    </citation>
    <scope>NUCLEOTIDE SEQUENCE [LARGE SCALE GENOMIC DNA]</scope>
</reference>
<feature type="domain" description="Ig-like" evidence="6">
    <location>
        <begin position="1345"/>
        <end position="1436"/>
    </location>
</feature>
<feature type="coiled-coil region" evidence="4">
    <location>
        <begin position="1139"/>
        <end position="1190"/>
    </location>
</feature>
<dbReference type="SMART" id="SM00408">
    <property type="entry name" value="IGc2"/>
    <property type="match status" value="4"/>
</dbReference>
<name>A0AAV2Q0K8_MEGNR</name>
<dbReference type="CDD" id="cd00176">
    <property type="entry name" value="SPEC"/>
    <property type="match status" value="1"/>
</dbReference>
<protein>
    <recommendedName>
        <fullName evidence="6">Ig-like domain-containing protein</fullName>
    </recommendedName>
</protein>
<organism evidence="7 8">
    <name type="scientific">Meganyctiphanes norvegica</name>
    <name type="common">Northern krill</name>
    <name type="synonym">Thysanopoda norvegica</name>
    <dbReference type="NCBI Taxonomy" id="48144"/>
    <lineage>
        <taxon>Eukaryota</taxon>
        <taxon>Metazoa</taxon>
        <taxon>Ecdysozoa</taxon>
        <taxon>Arthropoda</taxon>
        <taxon>Crustacea</taxon>
        <taxon>Multicrustacea</taxon>
        <taxon>Malacostraca</taxon>
        <taxon>Eumalacostraca</taxon>
        <taxon>Eucarida</taxon>
        <taxon>Euphausiacea</taxon>
        <taxon>Euphausiidae</taxon>
        <taxon>Meganyctiphanes</taxon>
    </lineage>
</organism>
<dbReference type="GO" id="GO:0005737">
    <property type="term" value="C:cytoplasm"/>
    <property type="evidence" value="ECO:0007669"/>
    <property type="project" value="UniProtKB-SubCell"/>
</dbReference>
<feature type="non-terminal residue" evidence="7">
    <location>
        <position position="1647"/>
    </location>
</feature>
<evidence type="ECO:0000313" key="7">
    <source>
        <dbReference type="EMBL" id="CAL4066271.1"/>
    </source>
</evidence>
<dbReference type="GO" id="GO:0040017">
    <property type="term" value="P:positive regulation of locomotion"/>
    <property type="evidence" value="ECO:0007669"/>
    <property type="project" value="UniProtKB-ARBA"/>
</dbReference>
<evidence type="ECO:0000256" key="4">
    <source>
        <dbReference type="SAM" id="Coils"/>
    </source>
</evidence>
<comment type="subcellular location">
    <subcellularLocation>
        <location evidence="1">Cytoplasm</location>
    </subcellularLocation>
</comment>
<dbReference type="InterPro" id="IPR018159">
    <property type="entry name" value="Spectrin/alpha-actinin"/>
</dbReference>
<proteinExistence type="predicted"/>
<dbReference type="FunFam" id="2.60.40.10:FF:000107">
    <property type="entry name" value="Myosin, light chain kinase a"/>
    <property type="match status" value="1"/>
</dbReference>
<evidence type="ECO:0000313" key="8">
    <source>
        <dbReference type="Proteomes" id="UP001497623"/>
    </source>
</evidence>
<dbReference type="PANTHER" id="PTHR47633">
    <property type="entry name" value="IMMUNOGLOBULIN"/>
    <property type="match status" value="1"/>
</dbReference>
<dbReference type="Pfam" id="PF07679">
    <property type="entry name" value="I-set"/>
    <property type="match status" value="4"/>
</dbReference>
<evidence type="ECO:0000256" key="5">
    <source>
        <dbReference type="SAM" id="MobiDB-lite"/>
    </source>
</evidence>